<keyword evidence="2" id="KW-1185">Reference proteome</keyword>
<proteinExistence type="predicted"/>
<evidence type="ECO:0000313" key="2">
    <source>
        <dbReference type="Proteomes" id="UP000184476"/>
    </source>
</evidence>
<dbReference type="RefSeq" id="WP_073154265.1">
    <property type="nucleotide sequence ID" value="NZ_FQVL01000003.1"/>
</dbReference>
<dbReference type="EMBL" id="FQVL01000003">
    <property type="protein sequence ID" value="SHE79345.1"/>
    <property type="molecule type" value="Genomic_DNA"/>
</dbReference>
<reference evidence="1 2" key="1">
    <citation type="submission" date="2016-11" db="EMBL/GenBank/DDBJ databases">
        <authorList>
            <person name="Jaros S."/>
            <person name="Januszkiewicz K."/>
            <person name="Wedrychowicz H."/>
        </authorList>
    </citation>
    <scope>NUCLEOTIDE SEQUENCE [LARGE SCALE GENOMIC DNA]</scope>
    <source>
        <strain evidence="1 2">DSM 44666</strain>
    </source>
</reference>
<protein>
    <submittedName>
        <fullName evidence="1">Uncharacterized protein</fullName>
    </submittedName>
</protein>
<name>A0A1M4WDT6_9BACL</name>
<dbReference type="AlphaFoldDB" id="A0A1M4WDT6"/>
<organism evidence="1 2">
    <name type="scientific">Seinonella peptonophila</name>
    <dbReference type="NCBI Taxonomy" id="112248"/>
    <lineage>
        <taxon>Bacteria</taxon>
        <taxon>Bacillati</taxon>
        <taxon>Bacillota</taxon>
        <taxon>Bacilli</taxon>
        <taxon>Bacillales</taxon>
        <taxon>Thermoactinomycetaceae</taxon>
        <taxon>Seinonella</taxon>
    </lineage>
</organism>
<dbReference type="STRING" id="112248.SAMN05444392_103171"/>
<sequence length="63" mass="7341">MEEIKNLLLKLLERSELTHAKLDAVEVKLDRLDFQIEQLIRKIDSPTQLNSGQKLLYGGKRLH</sequence>
<gene>
    <name evidence="1" type="ORF">SAMN05444392_103171</name>
</gene>
<accession>A0A1M4WDT6</accession>
<evidence type="ECO:0000313" key="1">
    <source>
        <dbReference type="EMBL" id="SHE79345.1"/>
    </source>
</evidence>
<dbReference type="Proteomes" id="UP000184476">
    <property type="component" value="Unassembled WGS sequence"/>
</dbReference>